<evidence type="ECO:0000313" key="2">
    <source>
        <dbReference type="Proteomes" id="UP000866496"/>
    </source>
</evidence>
<accession>A0AAN5PI25</accession>
<dbReference type="EMBL" id="DACWHX010000014">
    <property type="protein sequence ID" value="HAU1880954.1"/>
    <property type="molecule type" value="Genomic_DNA"/>
</dbReference>
<dbReference type="InterPro" id="IPR016084">
    <property type="entry name" value="Haem_Oase-like_multi-hlx"/>
</dbReference>
<dbReference type="InterPro" id="IPR024477">
    <property type="entry name" value="DUF3865_CADD-like"/>
</dbReference>
<dbReference type="AlphaFoldDB" id="A0AAN5PI25"/>
<dbReference type="Proteomes" id="UP000866496">
    <property type="component" value="Unassembled WGS sequence"/>
</dbReference>
<comment type="caution">
    <text evidence="1">The sequence shown here is derived from an EMBL/GenBank/DDBJ whole genome shotgun (WGS) entry which is preliminary data.</text>
</comment>
<protein>
    <submittedName>
        <fullName evidence="1">DUF3865 domain-containing protein</fullName>
    </submittedName>
</protein>
<gene>
    <name evidence="1" type="ORF">JBJ86_11975</name>
</gene>
<dbReference type="Gene3D" id="1.20.910.10">
    <property type="entry name" value="Heme oxygenase-like"/>
    <property type="match status" value="1"/>
</dbReference>
<proteinExistence type="predicted"/>
<reference evidence="1" key="1">
    <citation type="journal article" date="2018" name="Genome Biol.">
        <title>SKESA: strategic k-mer extension for scrupulous assemblies.</title>
        <authorList>
            <person name="Souvorov A."/>
            <person name="Agarwala R."/>
            <person name="Lipman D.J."/>
        </authorList>
    </citation>
    <scope>NUCLEOTIDE SEQUENCE</scope>
    <source>
        <strain evidence="1">AZ00058701</strain>
    </source>
</reference>
<reference evidence="1" key="2">
    <citation type="submission" date="2019-10" db="EMBL/GenBank/DDBJ databases">
        <authorList>
            <consortium name="NCBI Pathogen Detection Project"/>
        </authorList>
    </citation>
    <scope>NUCLEOTIDE SEQUENCE</scope>
    <source>
        <strain evidence="1">AZ00058701</strain>
    </source>
</reference>
<sequence length="244" mass="28441">MELILILTGGFMIREYMDKRNNQFTTEILNYFSDLKKFSTSYLEWITMEHYQFSLNNTRFLMNSHIQTKSLSDPGVSEELLANYNEEKNHAQMYRHALKKIGLDVTNRIPYVATRQFFMRLEALIVINASKTLGVMYATETAAIFEHILFKEISAELCQRKGLDFENSRIKQFHDLHLDGVEQAHKDELGKFMDHTLAEEHVDPNIFLQEKEIMDGAYAAIDIMEDWWSGLINAKAHLLEQAHA</sequence>
<organism evidence="1 2">
    <name type="scientific">Legionella pneumophila</name>
    <dbReference type="NCBI Taxonomy" id="446"/>
    <lineage>
        <taxon>Bacteria</taxon>
        <taxon>Pseudomonadati</taxon>
        <taxon>Pseudomonadota</taxon>
        <taxon>Gammaproteobacteria</taxon>
        <taxon>Legionellales</taxon>
        <taxon>Legionellaceae</taxon>
        <taxon>Legionella</taxon>
    </lineage>
</organism>
<dbReference type="Pfam" id="PF12981">
    <property type="entry name" value="DUF3865"/>
    <property type="match status" value="1"/>
</dbReference>
<name>A0AAN5PI25_LEGPN</name>
<evidence type="ECO:0000313" key="1">
    <source>
        <dbReference type="EMBL" id="HAU1880954.1"/>
    </source>
</evidence>